<sequence length="167" mass="18228">MASDLTVVSALGFSRAEALVKLLPLSGQREREKENGNGLTFEAMLMMPSRYVRIHKCKPRGIYDSGKVKFTRGGIGEACKEEKGGYKKGIWPQILSDGSVLQFVKKPTPRASHCRVMLVAGLVDFAMVVVGPTILRVVKGLVDLLLMVIEVDTFGGIGTDYDIEVVL</sequence>
<protein>
    <submittedName>
        <fullName evidence="1">Uncharacterized protein</fullName>
    </submittedName>
</protein>
<organism evidence="1 2">
    <name type="scientific">Persea americana</name>
    <name type="common">Avocado</name>
    <dbReference type="NCBI Taxonomy" id="3435"/>
    <lineage>
        <taxon>Eukaryota</taxon>
        <taxon>Viridiplantae</taxon>
        <taxon>Streptophyta</taxon>
        <taxon>Embryophyta</taxon>
        <taxon>Tracheophyta</taxon>
        <taxon>Spermatophyta</taxon>
        <taxon>Magnoliopsida</taxon>
        <taxon>Magnoliidae</taxon>
        <taxon>Laurales</taxon>
        <taxon>Lauraceae</taxon>
        <taxon>Persea</taxon>
    </lineage>
</organism>
<evidence type="ECO:0000313" key="2">
    <source>
        <dbReference type="Proteomes" id="UP001234297"/>
    </source>
</evidence>
<accession>A0ACC2M7M1</accession>
<comment type="caution">
    <text evidence="1">The sequence shown here is derived from an EMBL/GenBank/DDBJ whole genome shotgun (WGS) entry which is preliminary data.</text>
</comment>
<evidence type="ECO:0000313" key="1">
    <source>
        <dbReference type="EMBL" id="KAJ8641635.1"/>
    </source>
</evidence>
<reference evidence="1 2" key="1">
    <citation type="journal article" date="2022" name="Hortic Res">
        <title>A haplotype resolved chromosomal level avocado genome allows analysis of novel avocado genes.</title>
        <authorList>
            <person name="Nath O."/>
            <person name="Fletcher S.J."/>
            <person name="Hayward A."/>
            <person name="Shaw L.M."/>
            <person name="Masouleh A.K."/>
            <person name="Furtado A."/>
            <person name="Henry R.J."/>
            <person name="Mitter N."/>
        </authorList>
    </citation>
    <scope>NUCLEOTIDE SEQUENCE [LARGE SCALE GENOMIC DNA]</scope>
    <source>
        <strain evidence="2">cv. Hass</strain>
    </source>
</reference>
<name>A0ACC2M7M1_PERAE</name>
<keyword evidence="2" id="KW-1185">Reference proteome</keyword>
<dbReference type="Proteomes" id="UP001234297">
    <property type="component" value="Chromosome 5"/>
</dbReference>
<gene>
    <name evidence="1" type="ORF">MRB53_018329</name>
</gene>
<proteinExistence type="predicted"/>
<dbReference type="EMBL" id="CM056813">
    <property type="protein sequence ID" value="KAJ8641635.1"/>
    <property type="molecule type" value="Genomic_DNA"/>
</dbReference>